<evidence type="ECO:0000256" key="1">
    <source>
        <dbReference type="ARBA" id="ARBA00004829"/>
    </source>
</evidence>
<dbReference type="PRINTS" id="PR00419">
    <property type="entry name" value="ADXRDTASE"/>
</dbReference>
<name>A0A6L7AAA3_LEULA</name>
<dbReference type="AlphaFoldDB" id="A0A6L7AAA3"/>
<dbReference type="PANTHER" id="PTHR43734">
    <property type="entry name" value="PHYTOENE DESATURASE"/>
    <property type="match status" value="1"/>
</dbReference>
<dbReference type="InterPro" id="IPR002937">
    <property type="entry name" value="Amino_oxidase"/>
</dbReference>
<dbReference type="EMBL" id="WSZI01000013">
    <property type="protein sequence ID" value="MWN21154.1"/>
    <property type="molecule type" value="Genomic_DNA"/>
</dbReference>
<evidence type="ECO:0000256" key="4">
    <source>
        <dbReference type="ARBA" id="ARBA00038322"/>
    </source>
</evidence>
<comment type="pathway">
    <text evidence="1 5">Carotenoid biosynthesis.</text>
</comment>
<feature type="domain" description="Amine oxidase" evidence="6">
    <location>
        <begin position="12"/>
        <end position="491"/>
    </location>
</feature>
<evidence type="ECO:0000256" key="3">
    <source>
        <dbReference type="ARBA" id="ARBA00023002"/>
    </source>
</evidence>
<dbReference type="GO" id="GO:0016117">
    <property type="term" value="P:carotenoid biosynthetic process"/>
    <property type="evidence" value="ECO:0007669"/>
    <property type="project" value="UniProtKB-KW"/>
</dbReference>
<dbReference type="InterPro" id="IPR014105">
    <property type="entry name" value="Carotenoid/retinoid_OxRdtase"/>
</dbReference>
<dbReference type="GO" id="GO:0016491">
    <property type="term" value="F:oxidoreductase activity"/>
    <property type="evidence" value="ECO:0007669"/>
    <property type="project" value="UniProtKB-KW"/>
</dbReference>
<evidence type="ECO:0000259" key="6">
    <source>
        <dbReference type="Pfam" id="PF01593"/>
    </source>
</evidence>
<sequence>MKTISIIGAGVGGLTSAIYLQNHGYQVTIYEKNSRPGGKMDIIEESGFKFDTGPTIVMMPDIYKKPFIDSGVDYKNYFKMKRINPFMDVVTHNKKIALSSDLVDLAKEFESYDESEMLGFLKYLTDIYSKYINAKNNFIYKSFRGPSDFYNIKTLWNAYKLKTFSSSFEAIQKNIKNTDLQYLMSFQTLYIGISPFSGPSIYNIIPMIELIYGVWFIKGGMFQYAKALEKRFIELGGKIVYNSTVEKIIVENNKHVSGLLINNTLKKCDAVVANADFPYTMTHLLDMDDNKKGKYQKKNIEKMDYSMSCFLLYLGLDNNYDQLNLHTIKMANNFETNVYDIDNGILPDDPSFYIYNPSAIDNSFAPSGQSALYVLVPVSNLKENSNWSENDIDKFTHKIIHKVETELNLDNLNEHIVFKKAHTPKTFETYYNSFYGATFGLKPTLKQSNYFRPHNKHAKIDNLYFAGASVHPGAGVPIVITSGELTAKEVMRDF</sequence>
<comment type="similarity">
    <text evidence="4">Belongs to the carotenoid/retinoid oxidoreductase family. CrtN subfamily.</text>
</comment>
<dbReference type="Gene3D" id="3.50.50.60">
    <property type="entry name" value="FAD/NAD(P)-binding domain"/>
    <property type="match status" value="2"/>
</dbReference>
<dbReference type="PANTHER" id="PTHR43734:SF1">
    <property type="entry name" value="PHYTOENE DESATURASE"/>
    <property type="match status" value="1"/>
</dbReference>
<protein>
    <submittedName>
        <fullName evidence="7">Phytoene desaturase</fullName>
    </submittedName>
</protein>
<proteinExistence type="inferred from homology"/>
<organism evidence="7 8">
    <name type="scientific">Leuconostoc lactis</name>
    <dbReference type="NCBI Taxonomy" id="1246"/>
    <lineage>
        <taxon>Bacteria</taxon>
        <taxon>Bacillati</taxon>
        <taxon>Bacillota</taxon>
        <taxon>Bacilli</taxon>
        <taxon>Lactobacillales</taxon>
        <taxon>Lactobacillaceae</taxon>
        <taxon>Leuconostoc</taxon>
    </lineage>
</organism>
<keyword evidence="2 5" id="KW-0125">Carotenoid biosynthesis</keyword>
<comment type="caution">
    <text evidence="7">The sequence shown here is derived from an EMBL/GenBank/DDBJ whole genome shotgun (WGS) entry which is preliminary data.</text>
</comment>
<keyword evidence="3 5" id="KW-0560">Oxidoreductase</keyword>
<gene>
    <name evidence="7" type="primary">crtI</name>
    <name evidence="7" type="ORF">GQS40_05630</name>
</gene>
<evidence type="ECO:0000256" key="5">
    <source>
        <dbReference type="RuleBase" id="RU362075"/>
    </source>
</evidence>
<evidence type="ECO:0000313" key="8">
    <source>
        <dbReference type="Proteomes" id="UP000478636"/>
    </source>
</evidence>
<dbReference type="Proteomes" id="UP000478636">
    <property type="component" value="Unassembled WGS sequence"/>
</dbReference>
<evidence type="ECO:0000256" key="2">
    <source>
        <dbReference type="ARBA" id="ARBA00022746"/>
    </source>
</evidence>
<evidence type="ECO:0000313" key="7">
    <source>
        <dbReference type="EMBL" id="MWN21154.1"/>
    </source>
</evidence>
<dbReference type="SUPFAM" id="SSF51905">
    <property type="entry name" value="FAD/NAD(P)-binding domain"/>
    <property type="match status" value="1"/>
</dbReference>
<accession>A0A6L7AAA3</accession>
<dbReference type="Pfam" id="PF01593">
    <property type="entry name" value="Amino_oxidase"/>
    <property type="match status" value="1"/>
</dbReference>
<reference evidence="7 8" key="1">
    <citation type="submission" date="2019-12" db="EMBL/GenBank/DDBJ databases">
        <title>Complete genome sequence of Leuconostoc lactis strain AVN1 provides insights into metabolic potential.</title>
        <authorList>
            <person name="Besrour N."/>
            <person name="Najjari A."/>
            <person name="Fhoula I."/>
            <person name="Jaballah S."/>
            <person name="Klibi N."/>
            <person name="Ouzari H.I."/>
        </authorList>
    </citation>
    <scope>NUCLEOTIDE SEQUENCE [LARGE SCALE GENOMIC DNA]</scope>
    <source>
        <strain evidence="7 8">AVN1</strain>
    </source>
</reference>
<dbReference type="InterPro" id="IPR036188">
    <property type="entry name" value="FAD/NAD-bd_sf"/>
</dbReference>
<dbReference type="NCBIfam" id="TIGR02734">
    <property type="entry name" value="crtI_fam"/>
    <property type="match status" value="1"/>
</dbReference>